<dbReference type="EMBL" id="JASNJD010000007">
    <property type="protein sequence ID" value="MDK3018399.1"/>
    <property type="molecule type" value="Genomic_DNA"/>
</dbReference>
<dbReference type="InterPro" id="IPR020904">
    <property type="entry name" value="Sc_DH/Rdtase_CS"/>
</dbReference>
<dbReference type="InterPro" id="IPR002347">
    <property type="entry name" value="SDR_fam"/>
</dbReference>
<dbReference type="InterPro" id="IPR036291">
    <property type="entry name" value="NAD(P)-bd_dom_sf"/>
</dbReference>
<keyword evidence="3" id="KW-1185">Reference proteome</keyword>
<name>A0ABT7F1B7_9RHOB</name>
<protein>
    <submittedName>
        <fullName evidence="2">SDR family oxidoreductase</fullName>
        <ecNumber evidence="2">1.-.-.-</ecNumber>
    </submittedName>
</protein>
<organism evidence="2 3">
    <name type="scientific">Pseudodonghicola flavimaris</name>
    <dbReference type="NCBI Taxonomy" id="3050036"/>
    <lineage>
        <taxon>Bacteria</taxon>
        <taxon>Pseudomonadati</taxon>
        <taxon>Pseudomonadota</taxon>
        <taxon>Alphaproteobacteria</taxon>
        <taxon>Rhodobacterales</taxon>
        <taxon>Paracoccaceae</taxon>
        <taxon>Pseudodonghicola</taxon>
    </lineage>
</organism>
<dbReference type="Gene3D" id="3.40.50.720">
    <property type="entry name" value="NAD(P)-binding Rossmann-like Domain"/>
    <property type="match status" value="1"/>
</dbReference>
<dbReference type="EC" id="1.-.-.-" evidence="2"/>
<dbReference type="PRINTS" id="PR00080">
    <property type="entry name" value="SDRFAMILY"/>
</dbReference>
<dbReference type="GO" id="GO:0016491">
    <property type="term" value="F:oxidoreductase activity"/>
    <property type="evidence" value="ECO:0007669"/>
    <property type="project" value="UniProtKB-KW"/>
</dbReference>
<dbReference type="RefSeq" id="WP_284481211.1">
    <property type="nucleotide sequence ID" value="NZ_JASNJD010000007.1"/>
</dbReference>
<dbReference type="PROSITE" id="PS00061">
    <property type="entry name" value="ADH_SHORT"/>
    <property type="match status" value="1"/>
</dbReference>
<dbReference type="PRINTS" id="PR00081">
    <property type="entry name" value="GDHRDH"/>
</dbReference>
<sequence>MAEDAQPDSRLDIGQFKGMLKSDIAVVTGAAMGNGAAIARGLALCGARVVATDRDAEALAPTVEAIRAEGGDIVGMTGDVSTMADCDALAESVAREVGPASILINNAGIVRRVLTDDDGFVASVEAQLSVNAMGSVQMVKAFLPQLKQTRGRVVNLGSIASFRSTTGGVGYGMSKGSVLLMTQTLAAELAPFGIRVNGIAPGVIATPMTLPTRSNPETVKKYYEHIPFGRFGEPEELVGPALFLVSAQSSYVTGVMLPVDGGFLSM</sequence>
<reference evidence="2 3" key="1">
    <citation type="submission" date="2023-05" db="EMBL/GenBank/DDBJ databases">
        <title>Pseudodonghicola sp. nov.</title>
        <authorList>
            <person name="Huang J."/>
        </authorList>
    </citation>
    <scope>NUCLEOTIDE SEQUENCE [LARGE SCALE GENOMIC DNA]</scope>
    <source>
        <strain evidence="2 3">IC7</strain>
    </source>
</reference>
<evidence type="ECO:0000256" key="1">
    <source>
        <dbReference type="ARBA" id="ARBA00006484"/>
    </source>
</evidence>
<dbReference type="CDD" id="cd05233">
    <property type="entry name" value="SDR_c"/>
    <property type="match status" value="1"/>
</dbReference>
<comment type="similarity">
    <text evidence="1">Belongs to the short-chain dehydrogenases/reductases (SDR) family.</text>
</comment>
<dbReference type="Pfam" id="PF13561">
    <property type="entry name" value="adh_short_C2"/>
    <property type="match status" value="1"/>
</dbReference>
<evidence type="ECO:0000313" key="3">
    <source>
        <dbReference type="Proteomes" id="UP001243757"/>
    </source>
</evidence>
<dbReference type="Proteomes" id="UP001243757">
    <property type="component" value="Unassembled WGS sequence"/>
</dbReference>
<proteinExistence type="inferred from homology"/>
<dbReference type="SUPFAM" id="SSF51735">
    <property type="entry name" value="NAD(P)-binding Rossmann-fold domains"/>
    <property type="match status" value="1"/>
</dbReference>
<comment type="caution">
    <text evidence="2">The sequence shown here is derived from an EMBL/GenBank/DDBJ whole genome shotgun (WGS) entry which is preliminary data.</text>
</comment>
<dbReference type="PANTHER" id="PTHR42760:SF135">
    <property type="entry name" value="BLL7886 PROTEIN"/>
    <property type="match status" value="1"/>
</dbReference>
<dbReference type="PANTHER" id="PTHR42760">
    <property type="entry name" value="SHORT-CHAIN DEHYDROGENASES/REDUCTASES FAMILY MEMBER"/>
    <property type="match status" value="1"/>
</dbReference>
<evidence type="ECO:0000313" key="2">
    <source>
        <dbReference type="EMBL" id="MDK3018399.1"/>
    </source>
</evidence>
<keyword evidence="2" id="KW-0560">Oxidoreductase</keyword>
<gene>
    <name evidence="2" type="ORF">QO033_11990</name>
</gene>
<accession>A0ABT7F1B7</accession>